<gene>
    <name evidence="2" type="ORF">K504DRAFT_464654</name>
</gene>
<evidence type="ECO:0000313" key="2">
    <source>
        <dbReference type="EMBL" id="KAF2712570.1"/>
    </source>
</evidence>
<accession>A0A6G1KIG5</accession>
<dbReference type="Gene3D" id="3.40.50.150">
    <property type="entry name" value="Vaccinia Virus protein VP39"/>
    <property type="match status" value="1"/>
</dbReference>
<sequence length="287" mass="31703">MATTKTATYTQGYHPTVTAAHVLRTAESHGAMVLPYLSPTFKVLDVGCGPGTITTGFAKYVPEGSVIGIDLTEDVLSQAREHLLKQKSPPNNVTFEIGNVVDGLKYEDDAFDVVFTSQVLIHIPDPVTALKEMKRVLKPGGVVCAREADWPFRFYPYTRGMQLFNKYLNCLIHARKIPPSHPQPDNAPFPEGTRTGSLVHVWGREAGFDPEKMAKSAKADVYATEEERKSWGEPMLGRMKEGGTGDGFRKRGATKEEVEEIIQALKDWTADVDGWLGVISVEVVLRK</sequence>
<dbReference type="GO" id="GO:0008168">
    <property type="term" value="F:methyltransferase activity"/>
    <property type="evidence" value="ECO:0007669"/>
    <property type="project" value="UniProtKB-KW"/>
</dbReference>
<dbReference type="InterPro" id="IPR029063">
    <property type="entry name" value="SAM-dependent_MTases_sf"/>
</dbReference>
<organism evidence="2 3">
    <name type="scientific">Pleomassaria siparia CBS 279.74</name>
    <dbReference type="NCBI Taxonomy" id="1314801"/>
    <lineage>
        <taxon>Eukaryota</taxon>
        <taxon>Fungi</taxon>
        <taxon>Dikarya</taxon>
        <taxon>Ascomycota</taxon>
        <taxon>Pezizomycotina</taxon>
        <taxon>Dothideomycetes</taxon>
        <taxon>Pleosporomycetidae</taxon>
        <taxon>Pleosporales</taxon>
        <taxon>Pleomassariaceae</taxon>
        <taxon>Pleomassaria</taxon>
    </lineage>
</organism>
<reference evidence="2" key="1">
    <citation type="journal article" date="2020" name="Stud. Mycol.">
        <title>101 Dothideomycetes genomes: a test case for predicting lifestyles and emergence of pathogens.</title>
        <authorList>
            <person name="Haridas S."/>
            <person name="Albert R."/>
            <person name="Binder M."/>
            <person name="Bloem J."/>
            <person name="Labutti K."/>
            <person name="Salamov A."/>
            <person name="Andreopoulos B."/>
            <person name="Baker S."/>
            <person name="Barry K."/>
            <person name="Bills G."/>
            <person name="Bluhm B."/>
            <person name="Cannon C."/>
            <person name="Castanera R."/>
            <person name="Culley D."/>
            <person name="Daum C."/>
            <person name="Ezra D."/>
            <person name="Gonzalez J."/>
            <person name="Henrissat B."/>
            <person name="Kuo A."/>
            <person name="Liang C."/>
            <person name="Lipzen A."/>
            <person name="Lutzoni F."/>
            <person name="Magnuson J."/>
            <person name="Mondo S."/>
            <person name="Nolan M."/>
            <person name="Ohm R."/>
            <person name="Pangilinan J."/>
            <person name="Park H.-J."/>
            <person name="Ramirez L."/>
            <person name="Alfaro M."/>
            <person name="Sun H."/>
            <person name="Tritt A."/>
            <person name="Yoshinaga Y."/>
            <person name="Zwiers L.-H."/>
            <person name="Turgeon B."/>
            <person name="Goodwin S."/>
            <person name="Spatafora J."/>
            <person name="Crous P."/>
            <person name="Grigoriev I."/>
        </authorList>
    </citation>
    <scope>NUCLEOTIDE SEQUENCE</scope>
    <source>
        <strain evidence="2">CBS 279.74</strain>
    </source>
</reference>
<dbReference type="CDD" id="cd02440">
    <property type="entry name" value="AdoMet_MTases"/>
    <property type="match status" value="1"/>
</dbReference>
<dbReference type="GO" id="GO:0032259">
    <property type="term" value="P:methylation"/>
    <property type="evidence" value="ECO:0007669"/>
    <property type="project" value="UniProtKB-KW"/>
</dbReference>
<dbReference type="PANTHER" id="PTHR43591">
    <property type="entry name" value="METHYLTRANSFERASE"/>
    <property type="match status" value="1"/>
</dbReference>
<dbReference type="EMBL" id="MU005766">
    <property type="protein sequence ID" value="KAF2712570.1"/>
    <property type="molecule type" value="Genomic_DNA"/>
</dbReference>
<dbReference type="Proteomes" id="UP000799428">
    <property type="component" value="Unassembled WGS sequence"/>
</dbReference>
<dbReference type="InterPro" id="IPR025714">
    <property type="entry name" value="Methyltranfer_dom"/>
</dbReference>
<name>A0A6G1KIG5_9PLEO</name>
<evidence type="ECO:0000313" key="3">
    <source>
        <dbReference type="Proteomes" id="UP000799428"/>
    </source>
</evidence>
<feature type="domain" description="Methyltransferase" evidence="1">
    <location>
        <begin position="41"/>
        <end position="149"/>
    </location>
</feature>
<dbReference type="PANTHER" id="PTHR43591:SF24">
    <property type="entry name" value="2-METHOXY-6-POLYPRENYL-1,4-BENZOQUINOL METHYLASE, MITOCHONDRIAL"/>
    <property type="match status" value="1"/>
</dbReference>
<keyword evidence="3" id="KW-1185">Reference proteome</keyword>
<dbReference type="AlphaFoldDB" id="A0A6G1KIG5"/>
<protein>
    <submittedName>
        <fullName evidence="2">S-adenosyl-L-methionine-dependent methyltransferase</fullName>
    </submittedName>
</protein>
<dbReference type="OrthoDB" id="10017101at2759"/>
<evidence type="ECO:0000259" key="1">
    <source>
        <dbReference type="Pfam" id="PF13847"/>
    </source>
</evidence>
<keyword evidence="2" id="KW-0489">Methyltransferase</keyword>
<keyword evidence="2" id="KW-0808">Transferase</keyword>
<dbReference type="Pfam" id="PF13847">
    <property type="entry name" value="Methyltransf_31"/>
    <property type="match status" value="1"/>
</dbReference>
<proteinExistence type="predicted"/>
<dbReference type="SUPFAM" id="SSF53335">
    <property type="entry name" value="S-adenosyl-L-methionine-dependent methyltransferases"/>
    <property type="match status" value="1"/>
</dbReference>